<keyword evidence="4" id="KW-0057">Aromatic amino acid biosynthesis</keyword>
<dbReference type="UniPathway" id="UPA00053">
    <property type="reaction ID" value="UER00084"/>
</dbReference>
<feature type="binding site" evidence="3">
    <location>
        <position position="279"/>
    </location>
    <ligand>
        <name>phosphoenolpyruvate</name>
        <dbReference type="ChEBI" id="CHEBI:58702"/>
    </ligand>
</feature>
<protein>
    <recommendedName>
        <fullName evidence="4">Phospho-2-dehydro-3-deoxyheptonate aldolase</fullName>
        <ecNumber evidence="4">2.5.1.54</ecNumber>
    </recommendedName>
</protein>
<dbReference type="InterPro" id="IPR002480">
    <property type="entry name" value="DAHP_synth_2"/>
</dbReference>
<keyword evidence="4" id="KW-0028">Amino-acid biosynthesis</keyword>
<keyword evidence="3" id="KW-0170">Cobalt</keyword>
<dbReference type="PANTHER" id="PTHR21337:SF0">
    <property type="entry name" value="PHOSPHO-2-DEHYDRO-3-DEOXYHEPTONATE ALDOLASE"/>
    <property type="match status" value="1"/>
</dbReference>
<dbReference type="GO" id="GO:0009423">
    <property type="term" value="P:chorismate biosynthetic process"/>
    <property type="evidence" value="ECO:0007669"/>
    <property type="project" value="UniProtKB-UniPathway"/>
</dbReference>
<reference evidence="5 6" key="1">
    <citation type="submission" date="2019-05" db="EMBL/GenBank/DDBJ databases">
        <title>Streptomyces sp. NEAU-C151, a novel actinomycete isolated from soil.</title>
        <authorList>
            <person name="Han L."/>
            <person name="Jiang H."/>
        </authorList>
    </citation>
    <scope>NUCLEOTIDE SEQUENCE [LARGE SCALE GENOMIC DNA]</scope>
    <source>
        <strain evidence="5 6">NEAU-C151</strain>
    </source>
</reference>
<dbReference type="GO" id="GO:0003849">
    <property type="term" value="F:3-deoxy-7-phosphoheptulonate synthase activity"/>
    <property type="evidence" value="ECO:0007669"/>
    <property type="project" value="UniProtKB-EC"/>
</dbReference>
<comment type="cofactor">
    <cofactor evidence="3">
        <name>Mn(2+)</name>
        <dbReference type="ChEBI" id="CHEBI:29035"/>
    </cofactor>
    <cofactor evidence="3">
        <name>Co(2+)</name>
        <dbReference type="ChEBI" id="CHEBI:48828"/>
    </cofactor>
    <cofactor evidence="3">
        <name>Cd(2+)</name>
        <dbReference type="ChEBI" id="CHEBI:48775"/>
    </cofactor>
    <text evidence="3">Binds 1 divalent cation per subunit. The enzyme is active with manganese, cobalt or cadmium ions.</text>
</comment>
<evidence type="ECO:0000256" key="1">
    <source>
        <dbReference type="ARBA" id="ARBA00008911"/>
    </source>
</evidence>
<dbReference type="EC" id="2.5.1.54" evidence="4"/>
<feature type="binding site" evidence="3">
    <location>
        <position position="412"/>
    </location>
    <ligand>
        <name>Mn(2+)</name>
        <dbReference type="ChEBI" id="CHEBI:29035"/>
    </ligand>
</feature>
<evidence type="ECO:0000256" key="3">
    <source>
        <dbReference type="PIRSR" id="PIRSR602480-1"/>
    </source>
</evidence>
<dbReference type="Proteomes" id="UP000305906">
    <property type="component" value="Unassembled WGS sequence"/>
</dbReference>
<keyword evidence="3" id="KW-0464">Manganese</keyword>
<gene>
    <name evidence="5" type="ORF">FE633_01515</name>
</gene>
<accession>A0A5R9G2I5</accession>
<comment type="caution">
    <text evidence="5">The sequence shown here is derived from an EMBL/GenBank/DDBJ whole genome shotgun (WGS) entry which is preliminary data.</text>
</comment>
<dbReference type="Gene3D" id="3.20.20.70">
    <property type="entry name" value="Aldolase class I"/>
    <property type="match status" value="1"/>
</dbReference>
<comment type="similarity">
    <text evidence="1 4">Belongs to the class-II DAHP synthase family.</text>
</comment>
<feature type="binding site" evidence="3">
    <location>
        <position position="105"/>
    </location>
    <ligand>
        <name>Mn(2+)</name>
        <dbReference type="ChEBI" id="CHEBI:29035"/>
    </ligand>
</feature>
<sequence>MPACHGRRTTAYEVGGEPVRVPWAVPRRGRDDVTSGTSPAIVPRRPARARALQQPQWDDADQLGRVKEILASRPPLVRADDVLTLHSLLSRVAVGEAHVVQSGDCAEDPRECTAAHVRRKSALLDRLAAALSEQTRTPVLRVGRIAGQFAKPRSKPVEEIGGLTLPVYRGHMVNSPEPDPRSRVADPLRILACHLAATDAMRHLGWCPSGGSTYTAGPRTWTSHEALLLDYELPMVRQRADGTRWLGSTHWPWIGERTRQVDGAHVGLLAEVVNPVACKVGPTMGTDEIAALCARLDPLREPGRLTLIARMGADLVADRLPALVAAVRAEGHPVIWLCDPMHGNTVLAPGGRKTRVVATMVREIHGFREAVAAAGGVAGGLHLEATPEDVTECVADAPTPDSLDDRYSSLCDPRLNARQAVQLLSAWSRTALHEVPR</sequence>
<dbReference type="PANTHER" id="PTHR21337">
    <property type="entry name" value="PHOSPHO-2-DEHYDRO-3-DEOXYHEPTONATE ALDOLASE 1, 2"/>
    <property type="match status" value="1"/>
</dbReference>
<evidence type="ECO:0000313" key="6">
    <source>
        <dbReference type="Proteomes" id="UP000305906"/>
    </source>
</evidence>
<evidence type="ECO:0000256" key="2">
    <source>
        <dbReference type="ARBA" id="ARBA00022679"/>
    </source>
</evidence>
<feature type="binding site" evidence="3">
    <location>
        <position position="384"/>
    </location>
    <ligand>
        <name>Mn(2+)</name>
        <dbReference type="ChEBI" id="CHEBI:29035"/>
    </ligand>
</feature>
<keyword evidence="6" id="KW-1185">Reference proteome</keyword>
<dbReference type="Pfam" id="PF01474">
    <property type="entry name" value="DAHP_synth_2"/>
    <property type="match status" value="1"/>
</dbReference>
<dbReference type="AlphaFoldDB" id="A0A5R9G2I5"/>
<keyword evidence="3" id="KW-0104">Cadmium</keyword>
<keyword evidence="2 4" id="KW-0808">Transferase</keyword>
<comment type="pathway">
    <text evidence="4">Metabolic intermediate biosynthesis; chorismate biosynthesis; chorismate from D-erythrose 4-phosphate and phosphoenolpyruvate: step 1/7.</text>
</comment>
<dbReference type="InterPro" id="IPR013785">
    <property type="entry name" value="Aldolase_TIM"/>
</dbReference>
<comment type="catalytic activity">
    <reaction evidence="4">
        <text>D-erythrose 4-phosphate + phosphoenolpyruvate + H2O = 7-phospho-2-dehydro-3-deoxy-D-arabino-heptonate + phosphate</text>
        <dbReference type="Rhea" id="RHEA:14717"/>
        <dbReference type="ChEBI" id="CHEBI:15377"/>
        <dbReference type="ChEBI" id="CHEBI:16897"/>
        <dbReference type="ChEBI" id="CHEBI:43474"/>
        <dbReference type="ChEBI" id="CHEBI:58394"/>
        <dbReference type="ChEBI" id="CHEBI:58702"/>
        <dbReference type="EC" id="2.5.1.54"/>
    </reaction>
</comment>
<dbReference type="EMBL" id="VBZC01000002">
    <property type="protein sequence ID" value="TLS47688.1"/>
    <property type="molecule type" value="Genomic_DNA"/>
</dbReference>
<name>A0A5R9G2I5_9ACTN</name>
<dbReference type="GO" id="GO:0008652">
    <property type="term" value="P:amino acid biosynthetic process"/>
    <property type="evidence" value="ECO:0007669"/>
    <property type="project" value="UniProtKB-KW"/>
</dbReference>
<feature type="binding site" evidence="3">
    <location>
        <position position="310"/>
    </location>
    <ligand>
        <name>phosphoenolpyruvate</name>
        <dbReference type="ChEBI" id="CHEBI:58702"/>
    </ligand>
</feature>
<organism evidence="5 6">
    <name type="scientific">Streptomyces montanus</name>
    <dbReference type="NCBI Taxonomy" id="2580423"/>
    <lineage>
        <taxon>Bacteria</taxon>
        <taxon>Bacillati</taxon>
        <taxon>Actinomycetota</taxon>
        <taxon>Actinomycetes</taxon>
        <taxon>Kitasatosporales</taxon>
        <taxon>Streptomycetaceae</taxon>
        <taxon>Streptomyces</taxon>
    </lineage>
</organism>
<evidence type="ECO:0000256" key="4">
    <source>
        <dbReference type="RuleBase" id="RU363071"/>
    </source>
</evidence>
<evidence type="ECO:0000313" key="5">
    <source>
        <dbReference type="EMBL" id="TLS47688.1"/>
    </source>
</evidence>
<proteinExistence type="inferred from homology"/>
<dbReference type="SUPFAM" id="SSF51569">
    <property type="entry name" value="Aldolase"/>
    <property type="match status" value="1"/>
</dbReference>
<dbReference type="GO" id="GO:0009073">
    <property type="term" value="P:aromatic amino acid family biosynthetic process"/>
    <property type="evidence" value="ECO:0007669"/>
    <property type="project" value="UniProtKB-KW"/>
</dbReference>
<feature type="binding site" evidence="3">
    <location>
        <begin position="256"/>
        <end position="257"/>
    </location>
    <ligand>
        <name>phosphoenolpyruvate</name>
        <dbReference type="ChEBI" id="CHEBI:58702"/>
    </ligand>
</feature>
<feature type="binding site" evidence="3">
    <location>
        <position position="342"/>
    </location>
    <ligand>
        <name>Mn(2+)</name>
        <dbReference type="ChEBI" id="CHEBI:29035"/>
    </ligand>
</feature>
<feature type="binding site" evidence="3">
    <location>
        <position position="144"/>
    </location>
    <ligand>
        <name>phosphoenolpyruvate</name>
        <dbReference type="ChEBI" id="CHEBI:58702"/>
    </ligand>
</feature>